<accession>C8VQA5</accession>
<name>C8VQA5_EMENI</name>
<evidence type="ECO:0000313" key="1">
    <source>
        <dbReference type="EMBL" id="CBF87279.1"/>
    </source>
</evidence>
<proteinExistence type="predicted"/>
<reference evidence="2" key="1">
    <citation type="journal article" date="2005" name="Nature">
        <title>Sequencing of Aspergillus nidulans and comparative analysis with A. fumigatus and A. oryzae.</title>
        <authorList>
            <person name="Galagan J.E."/>
            <person name="Calvo S.E."/>
            <person name="Cuomo C."/>
            <person name="Ma L.J."/>
            <person name="Wortman J.R."/>
            <person name="Batzoglou S."/>
            <person name="Lee S.I."/>
            <person name="Basturkmen M."/>
            <person name="Spevak C.C."/>
            <person name="Clutterbuck J."/>
            <person name="Kapitonov V."/>
            <person name="Jurka J."/>
            <person name="Scazzocchio C."/>
            <person name="Farman M."/>
            <person name="Butler J."/>
            <person name="Purcell S."/>
            <person name="Harris S."/>
            <person name="Braus G.H."/>
            <person name="Draht O."/>
            <person name="Busch S."/>
            <person name="D'Enfert C."/>
            <person name="Bouchier C."/>
            <person name="Goldman G.H."/>
            <person name="Bell-Pedersen D."/>
            <person name="Griffiths-Jones S."/>
            <person name="Doonan J.H."/>
            <person name="Yu J."/>
            <person name="Vienken K."/>
            <person name="Pain A."/>
            <person name="Freitag M."/>
            <person name="Selker E.U."/>
            <person name="Archer D.B."/>
            <person name="Penalva M.A."/>
            <person name="Oakley B.R."/>
            <person name="Momany M."/>
            <person name="Tanaka T."/>
            <person name="Kumagai T."/>
            <person name="Asai K."/>
            <person name="Machida M."/>
            <person name="Nierman W.C."/>
            <person name="Denning D.W."/>
            <person name="Caddick M."/>
            <person name="Hynes M."/>
            <person name="Paoletti M."/>
            <person name="Fischer R."/>
            <person name="Miller B."/>
            <person name="Dyer P."/>
            <person name="Sachs M.S."/>
            <person name="Osmani S.A."/>
            <person name="Birren B.W."/>
        </authorList>
    </citation>
    <scope>NUCLEOTIDE SEQUENCE [LARGE SCALE GENOMIC DNA]</scope>
    <source>
        <strain evidence="2">FGSC A4 / ATCC 38163 / CBS 112.46 / NRRL 194 / M139</strain>
    </source>
</reference>
<organism evidence="1 2">
    <name type="scientific">Emericella nidulans (strain FGSC A4 / ATCC 38163 / CBS 112.46 / NRRL 194 / M139)</name>
    <name type="common">Aspergillus nidulans</name>
    <dbReference type="NCBI Taxonomy" id="227321"/>
    <lineage>
        <taxon>Eukaryota</taxon>
        <taxon>Fungi</taxon>
        <taxon>Dikarya</taxon>
        <taxon>Ascomycota</taxon>
        <taxon>Pezizomycotina</taxon>
        <taxon>Eurotiomycetes</taxon>
        <taxon>Eurotiomycetidae</taxon>
        <taxon>Eurotiales</taxon>
        <taxon>Aspergillaceae</taxon>
        <taxon>Aspergillus</taxon>
        <taxon>Aspergillus subgen. Nidulantes</taxon>
    </lineage>
</organism>
<dbReference type="EMBL" id="BN001308">
    <property type="protein sequence ID" value="CBF87279.1"/>
    <property type="molecule type" value="Genomic_DNA"/>
</dbReference>
<dbReference type="InParanoid" id="C8VQA5"/>
<reference evidence="2" key="2">
    <citation type="journal article" date="2009" name="Fungal Genet. Biol.">
        <title>The 2008 update of the Aspergillus nidulans genome annotation: a community effort.</title>
        <authorList>
            <person name="Wortman J.R."/>
            <person name="Gilsenan J.M."/>
            <person name="Joardar V."/>
            <person name="Deegan J."/>
            <person name="Clutterbuck J."/>
            <person name="Andersen M.R."/>
            <person name="Archer D."/>
            <person name="Bencina M."/>
            <person name="Braus G."/>
            <person name="Coutinho P."/>
            <person name="von Dohren H."/>
            <person name="Doonan J."/>
            <person name="Driessen A.J."/>
            <person name="Durek P."/>
            <person name="Espeso E."/>
            <person name="Fekete E."/>
            <person name="Flipphi M."/>
            <person name="Estrada C.G."/>
            <person name="Geysens S."/>
            <person name="Goldman G."/>
            <person name="de Groot P.W."/>
            <person name="Hansen K."/>
            <person name="Harris S.D."/>
            <person name="Heinekamp T."/>
            <person name="Helmstaedt K."/>
            <person name="Henrissat B."/>
            <person name="Hofmann G."/>
            <person name="Homan T."/>
            <person name="Horio T."/>
            <person name="Horiuchi H."/>
            <person name="James S."/>
            <person name="Jones M."/>
            <person name="Karaffa L."/>
            <person name="Karanyi Z."/>
            <person name="Kato M."/>
            <person name="Keller N."/>
            <person name="Kelly D.E."/>
            <person name="Kiel J.A."/>
            <person name="Kim J.M."/>
            <person name="van der Klei I.J."/>
            <person name="Klis F.M."/>
            <person name="Kovalchuk A."/>
            <person name="Krasevec N."/>
            <person name="Kubicek C.P."/>
            <person name="Liu B."/>
            <person name="Maccabe A."/>
            <person name="Meyer V."/>
            <person name="Mirabito P."/>
            <person name="Miskei M."/>
            <person name="Mos M."/>
            <person name="Mullins J."/>
            <person name="Nelson D.R."/>
            <person name="Nielsen J."/>
            <person name="Oakley B.R."/>
            <person name="Osmani S.A."/>
            <person name="Pakula T."/>
            <person name="Paszewski A."/>
            <person name="Paulsen I."/>
            <person name="Pilsyk S."/>
            <person name="Pocsi I."/>
            <person name="Punt P.J."/>
            <person name="Ram A.F."/>
            <person name="Ren Q."/>
            <person name="Robellet X."/>
            <person name="Robson G."/>
            <person name="Seiboth B."/>
            <person name="van Solingen P."/>
            <person name="Specht T."/>
            <person name="Sun J."/>
            <person name="Taheri-Talesh N."/>
            <person name="Takeshita N."/>
            <person name="Ussery D."/>
            <person name="vanKuyk P.A."/>
            <person name="Visser H."/>
            <person name="van de Vondervoort P.J."/>
            <person name="de Vries R.P."/>
            <person name="Walton J."/>
            <person name="Xiang X."/>
            <person name="Xiong Y."/>
            <person name="Zeng A.P."/>
            <person name="Brandt B.W."/>
            <person name="Cornell M.J."/>
            <person name="van den Hondel C.A."/>
            <person name="Visser J."/>
            <person name="Oliver S.G."/>
            <person name="Turner G."/>
        </authorList>
    </citation>
    <scope>GENOME REANNOTATION</scope>
    <source>
        <strain evidence="2">FGSC A4 / ATCC 38163 / CBS 112.46 / NRRL 194 / M139</strain>
    </source>
</reference>
<evidence type="ECO:0000313" key="2">
    <source>
        <dbReference type="Proteomes" id="UP000000560"/>
    </source>
</evidence>
<protein>
    <submittedName>
        <fullName evidence="1">Uncharacterized protein</fullName>
    </submittedName>
</protein>
<dbReference type="HOGENOM" id="CLU_3436835_0_0_1"/>
<dbReference type="Proteomes" id="UP000000560">
    <property type="component" value="Chromosome VIII"/>
</dbReference>
<keyword evidence="2" id="KW-1185">Reference proteome</keyword>
<gene>
    <name evidence="1" type="ORF">ANIA_11649</name>
</gene>
<sequence length="12" mass="1472">MTKDFRLTGFKQ</sequence>